<evidence type="ECO:0000313" key="3">
    <source>
        <dbReference type="Proteomes" id="UP000070531"/>
    </source>
</evidence>
<gene>
    <name evidence="2" type="ORF">HMPREF1860_00597</name>
</gene>
<proteinExistence type="predicted"/>
<dbReference type="InterPro" id="IPR050249">
    <property type="entry name" value="Pseudomonas-type_ThrB"/>
</dbReference>
<organism evidence="2">
    <name type="scientific">Prevotella amnii</name>
    <dbReference type="NCBI Taxonomy" id="419005"/>
    <lineage>
        <taxon>Bacteria</taxon>
        <taxon>Pseudomonadati</taxon>
        <taxon>Bacteroidota</taxon>
        <taxon>Bacteroidia</taxon>
        <taxon>Bacteroidales</taxon>
        <taxon>Prevotellaceae</taxon>
        <taxon>Prevotella</taxon>
    </lineage>
</organism>
<dbReference type="AlphaFoldDB" id="A0A134BI58"/>
<dbReference type="Pfam" id="PF01636">
    <property type="entry name" value="APH"/>
    <property type="match status" value="1"/>
</dbReference>
<sequence>MVQIKKIVHNRRNKTMEQNNLFNIIKHFNIKEEITFIKPLGNGLINETFVIGTANQKRKYVLQRINNAIFKDVNLLQHNIEIVTGHIREKLLKAGEADIEKKCLEFIKSDNGKTYTKDNQNNYWRISVFINDSFTKTDINTITSYQCGRMFGNFQFMLSDVREKLGETIPQFHNIELRILQLQDAIKADIKGRVRGVIDIVNTLLYDADKMCLSEKLYRKGALVKRICHCDTKVNNMLFDEHDNPLCVIDLDTVMPSFIFSDYGDFLRTSANYVEEDSPEINEVGLKEDIFKSFTEGYIEVAGKFLTDVEIKHLPYAAALFPYMQCVRFLTDYINGDTYYKVKYSEHNLIRSRNQLALYNDMIAHEKMMTEYINKFI</sequence>
<dbReference type="PANTHER" id="PTHR21064">
    <property type="entry name" value="AMINOGLYCOSIDE PHOSPHOTRANSFERASE DOMAIN-CONTAINING PROTEIN-RELATED"/>
    <property type="match status" value="1"/>
</dbReference>
<dbReference type="EMBL" id="LSDL01000025">
    <property type="protein sequence ID" value="KXB79599.1"/>
    <property type="molecule type" value="Genomic_DNA"/>
</dbReference>
<dbReference type="SUPFAM" id="SSF56112">
    <property type="entry name" value="Protein kinase-like (PK-like)"/>
    <property type="match status" value="1"/>
</dbReference>
<comment type="caution">
    <text evidence="2">The sequence shown here is derived from an EMBL/GenBank/DDBJ whole genome shotgun (WGS) entry which is preliminary data.</text>
</comment>
<feature type="domain" description="Aminoglycoside phosphotransferase" evidence="1">
    <location>
        <begin position="223"/>
        <end position="283"/>
    </location>
</feature>
<dbReference type="Proteomes" id="UP000070531">
    <property type="component" value="Unassembled WGS sequence"/>
</dbReference>
<name>A0A134BI58_9BACT</name>
<protein>
    <submittedName>
        <fullName evidence="2">Mucin-desulfating sulfatase</fullName>
    </submittedName>
</protein>
<dbReference type="InterPro" id="IPR011009">
    <property type="entry name" value="Kinase-like_dom_sf"/>
</dbReference>
<evidence type="ECO:0000313" key="2">
    <source>
        <dbReference type="EMBL" id="KXB79599.1"/>
    </source>
</evidence>
<dbReference type="InterPro" id="IPR002575">
    <property type="entry name" value="Aminoglycoside_PTrfase"/>
</dbReference>
<reference evidence="2 3" key="1">
    <citation type="submission" date="2016-01" db="EMBL/GenBank/DDBJ databases">
        <authorList>
            <person name="Oliw E.H."/>
        </authorList>
    </citation>
    <scope>NUCLEOTIDE SEQUENCE [LARGE SCALE GENOMIC DNA]</scope>
    <source>
        <strain evidence="2 3">DNF00307</strain>
    </source>
</reference>
<dbReference type="PATRIC" id="fig|419005.5.peg.597"/>
<dbReference type="PANTHER" id="PTHR21064:SF5">
    <property type="entry name" value="SLR1880 PROTEIN"/>
    <property type="match status" value="1"/>
</dbReference>
<dbReference type="STRING" id="419005.HMPREF1860_00597"/>
<accession>A0A134BI58</accession>
<evidence type="ECO:0000259" key="1">
    <source>
        <dbReference type="Pfam" id="PF01636"/>
    </source>
</evidence>
<dbReference type="Gene3D" id="1.10.510.10">
    <property type="entry name" value="Transferase(Phosphotransferase) domain 1"/>
    <property type="match status" value="1"/>
</dbReference>